<reference evidence="1 2" key="1">
    <citation type="submission" date="2019-10" db="EMBL/GenBank/DDBJ databases">
        <title>Georgenia wutianyii sp. nov. and Georgenia yuyongxinii sp. nov. isolated from plateau pika (Ochotona curzoniae) in the Qinghai-Tibet plateau of China.</title>
        <authorList>
            <person name="Tian Z."/>
        </authorList>
    </citation>
    <scope>NUCLEOTIDE SEQUENCE [LARGE SCALE GENOMIC DNA]</scope>
    <source>
        <strain evidence="1 2">DSM 21501</strain>
    </source>
</reference>
<sequence length="255" mass="26492">MAVITLCSASGSPGVTTTALGLALLWPRPVLLVDADPTGGSGVLAGFYQGMRQYEAGTVELARSPLDLADSLRDAVRPIDGTNVSFLAGTTAHQQAAGLGDLWGRLSPVLDDLQSTGQDVIVDAGRLGLPGWPQALVVLADLTLLVVRSHLPSMAGSRSWAAALRKEAAPWREPGLLVVGAGNPYSTAEVSKVLGLRVVAKVADDAEAAAVYHRGEPAPRRFENGGYVRSLRAAAEAIGATVSRRRAALAEEAAR</sequence>
<protein>
    <recommendedName>
        <fullName evidence="3">ParA family protein</fullName>
    </recommendedName>
</protein>
<gene>
    <name evidence="1" type="ORF">GB883_04150</name>
</gene>
<evidence type="ECO:0000313" key="1">
    <source>
        <dbReference type="EMBL" id="KAE8765360.1"/>
    </source>
</evidence>
<keyword evidence="2" id="KW-1185">Reference proteome</keyword>
<dbReference type="Proteomes" id="UP000451860">
    <property type="component" value="Unassembled WGS sequence"/>
</dbReference>
<dbReference type="RefSeq" id="WP_152202689.1">
    <property type="nucleotide sequence ID" value="NZ_VUKF01000017.1"/>
</dbReference>
<dbReference type="InterPro" id="IPR027417">
    <property type="entry name" value="P-loop_NTPase"/>
</dbReference>
<comment type="caution">
    <text evidence="1">The sequence shown here is derived from an EMBL/GenBank/DDBJ whole genome shotgun (WGS) entry which is preliminary data.</text>
</comment>
<organism evidence="1 2">
    <name type="scientific">Georgenia thermotolerans</name>
    <dbReference type="NCBI Taxonomy" id="527326"/>
    <lineage>
        <taxon>Bacteria</taxon>
        <taxon>Bacillati</taxon>
        <taxon>Actinomycetota</taxon>
        <taxon>Actinomycetes</taxon>
        <taxon>Micrococcales</taxon>
        <taxon>Bogoriellaceae</taxon>
        <taxon>Georgenia</taxon>
    </lineage>
</organism>
<name>A0A7J5USV5_9MICO</name>
<accession>A0A7J5USV5</accession>
<evidence type="ECO:0000313" key="2">
    <source>
        <dbReference type="Proteomes" id="UP000451860"/>
    </source>
</evidence>
<dbReference type="SUPFAM" id="SSF52540">
    <property type="entry name" value="P-loop containing nucleoside triphosphate hydrolases"/>
    <property type="match status" value="1"/>
</dbReference>
<evidence type="ECO:0008006" key="3">
    <source>
        <dbReference type="Google" id="ProtNLM"/>
    </source>
</evidence>
<dbReference type="EMBL" id="WHJE01000011">
    <property type="protein sequence ID" value="KAE8765360.1"/>
    <property type="molecule type" value="Genomic_DNA"/>
</dbReference>
<dbReference type="AlphaFoldDB" id="A0A7J5USV5"/>
<dbReference type="Gene3D" id="3.40.50.300">
    <property type="entry name" value="P-loop containing nucleotide triphosphate hydrolases"/>
    <property type="match status" value="1"/>
</dbReference>
<proteinExistence type="predicted"/>
<dbReference type="OrthoDB" id="5243870at2"/>